<dbReference type="PIRSF" id="PIRSF036382">
    <property type="entry name" value="RR_antiterm"/>
    <property type="match status" value="1"/>
</dbReference>
<dbReference type="InterPro" id="IPR036388">
    <property type="entry name" value="WH-like_DNA-bd_sf"/>
</dbReference>
<dbReference type="GO" id="GO:0003723">
    <property type="term" value="F:RNA binding"/>
    <property type="evidence" value="ECO:0007669"/>
    <property type="project" value="InterPro"/>
</dbReference>
<organism evidence="2 3">
    <name type="scientific">Mesorhizobium australicum</name>
    <dbReference type="NCBI Taxonomy" id="536018"/>
    <lineage>
        <taxon>Bacteria</taxon>
        <taxon>Pseudomonadati</taxon>
        <taxon>Pseudomonadota</taxon>
        <taxon>Alphaproteobacteria</taxon>
        <taxon>Hyphomicrobiales</taxon>
        <taxon>Phyllobacteriaceae</taxon>
        <taxon>Mesorhizobium</taxon>
    </lineage>
</organism>
<accession>A0A1X7MRL8</accession>
<evidence type="ECO:0000313" key="3">
    <source>
        <dbReference type="Proteomes" id="UP000193083"/>
    </source>
</evidence>
<keyword evidence="3" id="KW-1185">Reference proteome</keyword>
<name>A0A1X7MRL8_9HYPH</name>
<dbReference type="InterPro" id="IPR049021">
    <property type="entry name" value="AmiR_N"/>
</dbReference>
<dbReference type="AlphaFoldDB" id="A0A1X7MRL8"/>
<dbReference type="Gene3D" id="1.10.10.10">
    <property type="entry name" value="Winged helix-like DNA-binding domain superfamily/Winged helix DNA-binding domain"/>
    <property type="match status" value="1"/>
</dbReference>
<dbReference type="Gene3D" id="3.40.50.2300">
    <property type="match status" value="1"/>
</dbReference>
<dbReference type="InterPro" id="IPR008327">
    <property type="entry name" value="Sig_transdc_resp-reg_antiterm"/>
</dbReference>
<dbReference type="Pfam" id="PF21332">
    <property type="entry name" value="AmiR_N"/>
    <property type="match status" value="1"/>
</dbReference>
<evidence type="ECO:0000259" key="1">
    <source>
        <dbReference type="PROSITE" id="PS50921"/>
    </source>
</evidence>
<proteinExistence type="predicted"/>
<dbReference type="RefSeq" id="WP_176247399.1">
    <property type="nucleotide sequence ID" value="NZ_FXBL01000003.1"/>
</dbReference>
<gene>
    <name evidence="2" type="ORF">SAMN02982922_0442</name>
</gene>
<dbReference type="SUPFAM" id="SSF52172">
    <property type="entry name" value="CheY-like"/>
    <property type="match status" value="1"/>
</dbReference>
<sequence>MSGEALIRELRNLRACVIHPPDSVCDELVRHLKRIGCQVDTLWPVPDRWPADADVVFCTFGGHSSLNVSDLKRDRDGALIGIVEYESPTVVRELLEADVQAIIGKPIHPFGILSTLTVASSRYRFERRQNSKIAKLEETLRSRRVVNNAVRHLAAERSISEEQAYQLIRRWSLEGHASMTHIADQVLAAAGLRDPISDINPKEIS</sequence>
<dbReference type="Proteomes" id="UP000193083">
    <property type="component" value="Unassembled WGS sequence"/>
</dbReference>
<dbReference type="EMBL" id="FXBL01000003">
    <property type="protein sequence ID" value="SMH26767.1"/>
    <property type="molecule type" value="Genomic_DNA"/>
</dbReference>
<protein>
    <submittedName>
        <fullName evidence="2">Two-component response regulator, AmiR/NasT family, consists of REC and RNA-binding antiterminator (ANTAR) domains</fullName>
    </submittedName>
</protein>
<dbReference type="PROSITE" id="PS50921">
    <property type="entry name" value="ANTAR"/>
    <property type="match status" value="1"/>
</dbReference>
<dbReference type="Pfam" id="PF03861">
    <property type="entry name" value="ANTAR"/>
    <property type="match status" value="1"/>
</dbReference>
<dbReference type="InterPro" id="IPR011006">
    <property type="entry name" value="CheY-like_superfamily"/>
</dbReference>
<dbReference type="InterPro" id="IPR005561">
    <property type="entry name" value="ANTAR"/>
</dbReference>
<reference evidence="2 3" key="1">
    <citation type="submission" date="2017-04" db="EMBL/GenBank/DDBJ databases">
        <authorList>
            <person name="Afonso C.L."/>
            <person name="Miller P.J."/>
            <person name="Scott M.A."/>
            <person name="Spackman E."/>
            <person name="Goraichik I."/>
            <person name="Dimitrov K.M."/>
            <person name="Suarez D.L."/>
            <person name="Swayne D.E."/>
        </authorList>
    </citation>
    <scope>NUCLEOTIDE SEQUENCE [LARGE SCALE GENOMIC DNA]</scope>
    <source>
        <strain evidence="2 3">B5P</strain>
    </source>
</reference>
<dbReference type="SMART" id="SM01012">
    <property type="entry name" value="ANTAR"/>
    <property type="match status" value="1"/>
</dbReference>
<evidence type="ECO:0000313" key="2">
    <source>
        <dbReference type="EMBL" id="SMH26767.1"/>
    </source>
</evidence>
<feature type="domain" description="ANTAR" evidence="1">
    <location>
        <begin position="126"/>
        <end position="187"/>
    </location>
</feature>